<dbReference type="OrthoDB" id="56621at2"/>
<keyword evidence="2 5" id="KW-0436">Ligase</keyword>
<dbReference type="InterPro" id="IPR045851">
    <property type="entry name" value="AMP-bd_C_sf"/>
</dbReference>
<dbReference type="Proteomes" id="UP000271380">
    <property type="component" value="Chromosome"/>
</dbReference>
<dbReference type="Pfam" id="PF13193">
    <property type="entry name" value="AMP-binding_C"/>
    <property type="match status" value="1"/>
</dbReference>
<dbReference type="Proteomes" id="UP000033457">
    <property type="component" value="Chromosome"/>
</dbReference>
<dbReference type="EC" id="2.3.1.86" evidence="6"/>
<comment type="similarity">
    <text evidence="1">Belongs to the ATP-dependent AMP-binding enzyme family.</text>
</comment>
<evidence type="ECO:0000259" key="3">
    <source>
        <dbReference type="Pfam" id="PF00501"/>
    </source>
</evidence>
<dbReference type="AlphaFoldDB" id="A0A0F6QZM8"/>
<evidence type="ECO:0000313" key="5">
    <source>
        <dbReference type="EMBL" id="AKE41257.1"/>
    </source>
</evidence>
<reference evidence="5 7" key="1">
    <citation type="journal article" date="2015" name="Genome Announc.">
        <title>Complete Genome Sequence of Corynebacterium kutscheri DSM 20755, a Corynebacterial Type Strain with Remarkably Low G+C Content of Chromosomal DNA.</title>
        <authorList>
            <person name="Ruckert C."/>
            <person name="Albersmeier A."/>
            <person name="Winkler A."/>
            <person name="Tauch A."/>
        </authorList>
    </citation>
    <scope>NUCLEOTIDE SEQUENCE [LARGE SCALE GENOMIC DNA]</scope>
    <source>
        <strain evidence="5 7">DSM 20755</strain>
    </source>
</reference>
<dbReference type="HOGENOM" id="CLU_000022_59_0_11"/>
<dbReference type="InterPro" id="IPR020845">
    <property type="entry name" value="AMP-binding_CS"/>
</dbReference>
<dbReference type="Gene3D" id="3.30.300.30">
    <property type="match status" value="1"/>
</dbReference>
<reference evidence="6 8" key="2">
    <citation type="submission" date="2018-12" db="EMBL/GenBank/DDBJ databases">
        <authorList>
            <consortium name="Pathogen Informatics"/>
        </authorList>
    </citation>
    <scope>NUCLEOTIDE SEQUENCE [LARGE SCALE GENOMIC DNA]</scope>
    <source>
        <strain evidence="6 8">NCTC949</strain>
    </source>
</reference>
<dbReference type="InterPro" id="IPR042099">
    <property type="entry name" value="ANL_N_sf"/>
</dbReference>
<evidence type="ECO:0000313" key="6">
    <source>
        <dbReference type="EMBL" id="VEH08533.1"/>
    </source>
</evidence>
<dbReference type="SUPFAM" id="SSF56801">
    <property type="entry name" value="Acetyl-CoA synthetase-like"/>
    <property type="match status" value="1"/>
</dbReference>
<evidence type="ECO:0000256" key="1">
    <source>
        <dbReference type="ARBA" id="ARBA00006432"/>
    </source>
</evidence>
<evidence type="ECO:0000259" key="4">
    <source>
        <dbReference type="Pfam" id="PF13193"/>
    </source>
</evidence>
<gene>
    <name evidence="6" type="primary">fadD9</name>
    <name evidence="6" type="ORF">NCTC949_01648</name>
    <name evidence="5" type="ORF">UL82_05410</name>
</gene>
<dbReference type="PROSITE" id="PS00455">
    <property type="entry name" value="AMP_BINDING"/>
    <property type="match status" value="1"/>
</dbReference>
<dbReference type="GO" id="GO:0004321">
    <property type="term" value="F:fatty-acyl-CoA synthase activity"/>
    <property type="evidence" value="ECO:0007669"/>
    <property type="project" value="UniProtKB-EC"/>
</dbReference>
<protein>
    <submittedName>
        <fullName evidence="5 6">Acyl-CoA synthetase</fullName>
        <ecNumber evidence="6">2.3.1.86</ecNumber>
        <ecNumber evidence="5 6">6.2.1.-</ecNumber>
    </submittedName>
</protein>
<proteinExistence type="inferred from homology"/>
<dbReference type="KEGG" id="cku:UL82_05410"/>
<dbReference type="EMBL" id="CP011312">
    <property type="protein sequence ID" value="AKE41257.1"/>
    <property type="molecule type" value="Genomic_DNA"/>
</dbReference>
<dbReference type="Gene3D" id="3.40.50.12780">
    <property type="entry name" value="N-terminal domain of ligase-like"/>
    <property type="match status" value="1"/>
</dbReference>
<dbReference type="STRING" id="35755.UL82_05410"/>
<keyword evidence="7" id="KW-1185">Reference proteome</keyword>
<evidence type="ECO:0000256" key="2">
    <source>
        <dbReference type="ARBA" id="ARBA00022598"/>
    </source>
</evidence>
<accession>A0A0F6QZM8</accession>
<evidence type="ECO:0000313" key="8">
    <source>
        <dbReference type="Proteomes" id="UP000271380"/>
    </source>
</evidence>
<dbReference type="InterPro" id="IPR000873">
    <property type="entry name" value="AMP-dep_synth/lig_dom"/>
</dbReference>
<dbReference type="PANTHER" id="PTHR24096">
    <property type="entry name" value="LONG-CHAIN-FATTY-ACID--COA LIGASE"/>
    <property type="match status" value="1"/>
</dbReference>
<dbReference type="EC" id="6.2.1.-" evidence="5 6"/>
<keyword evidence="6" id="KW-0808">Transferase</keyword>
<keyword evidence="6" id="KW-0012">Acyltransferase</keyword>
<dbReference type="EMBL" id="LR134377">
    <property type="protein sequence ID" value="VEH08533.1"/>
    <property type="molecule type" value="Genomic_DNA"/>
</dbReference>
<dbReference type="GO" id="GO:0016405">
    <property type="term" value="F:CoA-ligase activity"/>
    <property type="evidence" value="ECO:0007669"/>
    <property type="project" value="TreeGrafter"/>
</dbReference>
<feature type="domain" description="AMP-binding enzyme C-terminal" evidence="4">
    <location>
        <begin position="473"/>
        <end position="547"/>
    </location>
</feature>
<dbReference type="InterPro" id="IPR025110">
    <property type="entry name" value="AMP-bd_C"/>
</dbReference>
<organism evidence="5 7">
    <name type="scientific">Corynebacterium kutscheri</name>
    <dbReference type="NCBI Taxonomy" id="35755"/>
    <lineage>
        <taxon>Bacteria</taxon>
        <taxon>Bacillati</taxon>
        <taxon>Actinomycetota</taxon>
        <taxon>Actinomycetes</taxon>
        <taxon>Mycobacteriales</taxon>
        <taxon>Corynebacteriaceae</taxon>
        <taxon>Corynebacterium</taxon>
    </lineage>
</organism>
<dbReference type="RefSeq" id="WP_046439445.1">
    <property type="nucleotide sequence ID" value="NZ_CP011312.1"/>
</dbReference>
<feature type="domain" description="AMP-dependent synthetase/ligase" evidence="3">
    <location>
        <begin position="62"/>
        <end position="425"/>
    </location>
</feature>
<evidence type="ECO:0000313" key="7">
    <source>
        <dbReference type="Proteomes" id="UP000033457"/>
    </source>
</evidence>
<dbReference type="PANTHER" id="PTHR24096:SF149">
    <property type="entry name" value="AMP-BINDING DOMAIN-CONTAINING PROTEIN-RELATED"/>
    <property type="match status" value="1"/>
</dbReference>
<name>A0A0F6QZM8_9CORY</name>
<dbReference type="Pfam" id="PF00501">
    <property type="entry name" value="AMP-binding"/>
    <property type="match status" value="1"/>
</dbReference>
<sequence>MSHTIVEKPVDLYVPKSRQLIQLAESVPYIVQSGVLALRRPYGAKVITSGIARWGFSLAFLLENAAEHSPNRTAIIDDLGEISYRVLRIRARRFAAGLANLGVVEGDKVGIIARNSRVTPITLAALAYLGVSPMIMNPMSSPAQLDRIIRSYGAKALVVDAAYVGQLRDLGLPIIIGYHDDEDPAPADLSTMEQIIDAAPLNPIVAEKPTRMPTVIMSSGTTGLPKGIVRGVPKTPQVLASILPKIPWRLHGVIQQHASLFHAWGWLNLNLVWATKSTMIVHRYFDGKQATDDFLNYEVTGIISAAIFLKDFEEEYGLRDIDSQTHLRKAKQLRFIASSGNAIPPVLVHALNRRFGNVVCNFYGSTEHGPIATASANELAADPDRAGTIARGIRVKIFREDGTEAATNEVGMVYSCNSESMVGYLSPTDEATVKDHMLGTGDLGFIDDQGFLHVRSRYDDMVIKGGENVYPRELEEFLHTLDDIHDAYVRGIRGEIMSELNAYVVRAQGSTIDEDSLRKIVADNLAQHNIPDNIIWLDKLPRNDAGKVIPRELL</sequence>